<evidence type="ECO:0000256" key="7">
    <source>
        <dbReference type="ARBA" id="ARBA00023010"/>
    </source>
</evidence>
<keyword evidence="5 9" id="KW-0653">Protein transport</keyword>
<accession>A0A418WBB4</accession>
<dbReference type="InterPro" id="IPR003369">
    <property type="entry name" value="TatA/B/E"/>
</dbReference>
<evidence type="ECO:0000256" key="6">
    <source>
        <dbReference type="ARBA" id="ARBA00022989"/>
    </source>
</evidence>
<dbReference type="PANTHER" id="PTHR33162">
    <property type="entry name" value="SEC-INDEPENDENT PROTEIN TRANSLOCASE PROTEIN TATA, CHLOROPLASTIC"/>
    <property type="match status" value="1"/>
</dbReference>
<comment type="caution">
    <text evidence="11">The sequence shown here is derived from an EMBL/GenBank/DDBJ whole genome shotgun (WGS) entry which is preliminary data.</text>
</comment>
<dbReference type="OrthoDB" id="7206969at2"/>
<gene>
    <name evidence="9 11" type="primary">tatB</name>
    <name evidence="11" type="ORF">D3874_09825</name>
</gene>
<dbReference type="RefSeq" id="WP_119777931.1">
    <property type="nucleotide sequence ID" value="NZ_QYUK01000011.1"/>
</dbReference>
<feature type="region of interest" description="Disordered" evidence="10">
    <location>
        <begin position="66"/>
        <end position="144"/>
    </location>
</feature>
<comment type="similarity">
    <text evidence="9">Belongs to the TatB family.</text>
</comment>
<evidence type="ECO:0000313" key="12">
    <source>
        <dbReference type="Proteomes" id="UP000284605"/>
    </source>
</evidence>
<dbReference type="GO" id="GO:0008320">
    <property type="term" value="F:protein transmembrane transporter activity"/>
    <property type="evidence" value="ECO:0007669"/>
    <property type="project" value="UniProtKB-UniRule"/>
</dbReference>
<evidence type="ECO:0000313" key="11">
    <source>
        <dbReference type="EMBL" id="RJF87289.1"/>
    </source>
</evidence>
<proteinExistence type="inferred from homology"/>
<comment type="subunit">
    <text evidence="9">The Tat system comprises two distinct complexes: a TatABC complex, containing multiple copies of TatA, TatB and TatC subunits, and a separate TatA complex, containing only TatA subunits. Substrates initially bind to the TatABC complex, which probably triggers association of the separate TatA complex to form the active translocon.</text>
</comment>
<dbReference type="PRINTS" id="PR01506">
    <property type="entry name" value="TATBPROTEIN"/>
</dbReference>
<keyword evidence="8 9" id="KW-0472">Membrane</keyword>
<dbReference type="NCBIfam" id="TIGR01410">
    <property type="entry name" value="tatB"/>
    <property type="match status" value="1"/>
</dbReference>
<dbReference type="PANTHER" id="PTHR33162:SF1">
    <property type="entry name" value="SEC-INDEPENDENT PROTEIN TRANSLOCASE PROTEIN TATA, CHLOROPLASTIC"/>
    <property type="match status" value="1"/>
</dbReference>
<evidence type="ECO:0000256" key="2">
    <source>
        <dbReference type="ARBA" id="ARBA00022448"/>
    </source>
</evidence>
<dbReference type="HAMAP" id="MF_00237">
    <property type="entry name" value="TatB"/>
    <property type="match status" value="1"/>
</dbReference>
<dbReference type="GO" id="GO:0043953">
    <property type="term" value="P:protein transport by the Tat complex"/>
    <property type="evidence" value="ECO:0007669"/>
    <property type="project" value="UniProtKB-UniRule"/>
</dbReference>
<evidence type="ECO:0000256" key="1">
    <source>
        <dbReference type="ARBA" id="ARBA00004167"/>
    </source>
</evidence>
<keyword evidence="4 9" id="KW-0812">Transmembrane</keyword>
<keyword evidence="12" id="KW-1185">Reference proteome</keyword>
<dbReference type="InterPro" id="IPR018448">
    <property type="entry name" value="TatB"/>
</dbReference>
<evidence type="ECO:0000256" key="3">
    <source>
        <dbReference type="ARBA" id="ARBA00022475"/>
    </source>
</evidence>
<keyword evidence="3 9" id="KW-1003">Cell membrane</keyword>
<dbReference type="EMBL" id="QYUK01000011">
    <property type="protein sequence ID" value="RJF87289.1"/>
    <property type="molecule type" value="Genomic_DNA"/>
</dbReference>
<dbReference type="Pfam" id="PF02416">
    <property type="entry name" value="TatA_B_E"/>
    <property type="match status" value="1"/>
</dbReference>
<evidence type="ECO:0000256" key="10">
    <source>
        <dbReference type="SAM" id="MobiDB-lite"/>
    </source>
</evidence>
<evidence type="ECO:0000256" key="4">
    <source>
        <dbReference type="ARBA" id="ARBA00022692"/>
    </source>
</evidence>
<sequence length="144" mass="15417">MFDLAWSEILLVGIVALLVVGPKELPDLLRTVGRWVRRARGMASNFQSTFDQMMRDEEMAKAKADMERAFSGSPALPQIEKPPVTPEPALGDKAEVAEALPAEELPLPEANSPEIKAPESPWPEANSPDPETPKASAGSTGAGV</sequence>
<evidence type="ECO:0000256" key="9">
    <source>
        <dbReference type="HAMAP-Rule" id="MF_00237"/>
    </source>
</evidence>
<evidence type="ECO:0000256" key="8">
    <source>
        <dbReference type="ARBA" id="ARBA00023136"/>
    </source>
</evidence>
<dbReference type="Gene3D" id="1.20.5.3310">
    <property type="match status" value="1"/>
</dbReference>
<keyword evidence="6 9" id="KW-1133">Transmembrane helix</keyword>
<feature type="compositionally biased region" description="Low complexity" evidence="10">
    <location>
        <begin position="97"/>
        <end position="110"/>
    </location>
</feature>
<reference evidence="11 12" key="1">
    <citation type="submission" date="2018-09" db="EMBL/GenBank/DDBJ databases">
        <authorList>
            <person name="Zhu H."/>
        </authorList>
    </citation>
    <scope>NUCLEOTIDE SEQUENCE [LARGE SCALE GENOMIC DNA]</scope>
    <source>
        <strain evidence="11 12">K1W22B-8</strain>
    </source>
</reference>
<keyword evidence="7 9" id="KW-0811">Translocation</keyword>
<dbReference type="Proteomes" id="UP000284605">
    <property type="component" value="Unassembled WGS sequence"/>
</dbReference>
<organism evidence="11 12">
    <name type="scientific">Oleomonas cavernae</name>
    <dbReference type="NCBI Taxonomy" id="2320859"/>
    <lineage>
        <taxon>Bacteria</taxon>
        <taxon>Pseudomonadati</taxon>
        <taxon>Pseudomonadota</taxon>
        <taxon>Alphaproteobacteria</taxon>
        <taxon>Acetobacterales</taxon>
        <taxon>Acetobacteraceae</taxon>
        <taxon>Oleomonas</taxon>
    </lineage>
</organism>
<comment type="subcellular location">
    <subcellularLocation>
        <location evidence="9">Cell membrane</location>
        <topology evidence="9">Single-pass membrane protein</topology>
    </subcellularLocation>
    <subcellularLocation>
        <location evidence="1">Membrane</location>
        <topology evidence="1">Single-pass membrane protein</topology>
    </subcellularLocation>
</comment>
<evidence type="ECO:0000256" key="5">
    <source>
        <dbReference type="ARBA" id="ARBA00022927"/>
    </source>
</evidence>
<comment type="function">
    <text evidence="9">Part of the twin-arginine translocation (Tat) system that transports large folded proteins containing a characteristic twin-arginine motif in their signal peptide across membranes. Together with TatC, TatB is part of a receptor directly interacting with Tat signal peptides. TatB may form an oligomeric binding site that transiently accommodates folded Tat precursor proteins before their translocation.</text>
</comment>
<protein>
    <recommendedName>
        <fullName evidence="9">Sec-independent protein translocase protein TatB</fullName>
    </recommendedName>
</protein>
<dbReference type="AlphaFoldDB" id="A0A418WBB4"/>
<name>A0A418WBB4_9PROT</name>
<keyword evidence="2 9" id="KW-0813">Transport</keyword>
<dbReference type="GO" id="GO:0033281">
    <property type="term" value="C:TAT protein transport complex"/>
    <property type="evidence" value="ECO:0007669"/>
    <property type="project" value="UniProtKB-UniRule"/>
</dbReference>